<feature type="repeat" description="WD" evidence="3">
    <location>
        <begin position="320"/>
        <end position="353"/>
    </location>
</feature>
<evidence type="ECO:0000256" key="3">
    <source>
        <dbReference type="PROSITE-ProRule" id="PRU00221"/>
    </source>
</evidence>
<dbReference type="InterPro" id="IPR019775">
    <property type="entry name" value="WD40_repeat_CS"/>
</dbReference>
<dbReference type="PANTHER" id="PTHR19879:SF9">
    <property type="entry name" value="TRANSCRIPTION INITIATION FACTOR TFIID SUBUNIT 5"/>
    <property type="match status" value="1"/>
</dbReference>
<dbReference type="InterPro" id="IPR013979">
    <property type="entry name" value="TIF_beta_prop-like"/>
</dbReference>
<keyword evidence="4" id="KW-1133">Transmembrane helix</keyword>
<dbReference type="EMBL" id="BNJF01000003">
    <property type="protein sequence ID" value="GHO48164.1"/>
    <property type="molecule type" value="Genomic_DNA"/>
</dbReference>
<accession>A0A8J3I2K6</accession>
<dbReference type="InterPro" id="IPR001680">
    <property type="entry name" value="WD40_rpt"/>
</dbReference>
<keyword evidence="4" id="KW-0472">Membrane</keyword>
<gene>
    <name evidence="6" type="ORF">KSX_63270</name>
</gene>
<feature type="domain" description="Translation initiation factor beta propellor-like" evidence="5">
    <location>
        <begin position="54"/>
        <end position="155"/>
    </location>
</feature>
<evidence type="ECO:0000313" key="7">
    <source>
        <dbReference type="Proteomes" id="UP000612362"/>
    </source>
</evidence>
<organism evidence="6 7">
    <name type="scientific">Ktedonospora formicarum</name>
    <dbReference type="NCBI Taxonomy" id="2778364"/>
    <lineage>
        <taxon>Bacteria</taxon>
        <taxon>Bacillati</taxon>
        <taxon>Chloroflexota</taxon>
        <taxon>Ktedonobacteria</taxon>
        <taxon>Ktedonobacterales</taxon>
        <taxon>Ktedonobacteraceae</taxon>
        <taxon>Ktedonospora</taxon>
    </lineage>
</organism>
<dbReference type="Proteomes" id="UP000612362">
    <property type="component" value="Unassembled WGS sequence"/>
</dbReference>
<name>A0A8J3I2K6_9CHLR</name>
<keyword evidence="4" id="KW-0812">Transmembrane</keyword>
<proteinExistence type="predicted"/>
<evidence type="ECO:0000313" key="6">
    <source>
        <dbReference type="EMBL" id="GHO48164.1"/>
    </source>
</evidence>
<dbReference type="PANTHER" id="PTHR19879">
    <property type="entry name" value="TRANSCRIPTION INITIATION FACTOR TFIID"/>
    <property type="match status" value="1"/>
</dbReference>
<keyword evidence="7" id="KW-1185">Reference proteome</keyword>
<keyword evidence="2" id="KW-0677">Repeat</keyword>
<dbReference type="Pfam" id="PF00400">
    <property type="entry name" value="WD40"/>
    <property type="match status" value="2"/>
</dbReference>
<evidence type="ECO:0000256" key="2">
    <source>
        <dbReference type="ARBA" id="ARBA00022737"/>
    </source>
</evidence>
<feature type="transmembrane region" description="Helical" evidence="4">
    <location>
        <begin position="16"/>
        <end position="35"/>
    </location>
</feature>
<dbReference type="InterPro" id="IPR015943">
    <property type="entry name" value="WD40/YVTN_repeat-like_dom_sf"/>
</dbReference>
<sequence>MPLAVKATPVQLSRRTALAGLWSAGTLAVAGYGFWQYAHEISQRFTGLQAWQYIWSRDSKYIALHTSMQGRVKLWDVRRRAIVYTLADTNVNGVTWSPDGRYLATTAEGTGQIQIWNAITGRASRTLPLNIKRFYPQDIAWSSDGQRIYVSGSDYNDRTVMARAIDVVTGEGLAMYTGDGKMQQLYAALNLSPDGRYLSGVADPEEFNDSDARAIYIWECATARRVATYRVTFDLPYINNKYAGAMWLGGSERFVIANFGMKAAQIFEVKERLPVLSYKEHEFSLEAVASSPSGEYVASAGYRGDLRIWHARTGETVKVFAHLPSSIITLSWSPDARYLVACLNDGETRLWDMTAQQGLFGPVLR</sequence>
<dbReference type="SMART" id="SM00320">
    <property type="entry name" value="WD40"/>
    <property type="match status" value="3"/>
</dbReference>
<protein>
    <recommendedName>
        <fullName evidence="5">Translation initiation factor beta propellor-like domain-containing protein</fullName>
    </recommendedName>
</protein>
<dbReference type="PROSITE" id="PS50082">
    <property type="entry name" value="WD_REPEATS_2"/>
    <property type="match status" value="2"/>
</dbReference>
<dbReference type="PROSITE" id="PS50294">
    <property type="entry name" value="WD_REPEATS_REGION"/>
    <property type="match status" value="2"/>
</dbReference>
<dbReference type="Gene3D" id="2.130.10.10">
    <property type="entry name" value="YVTN repeat-like/Quinoprotein amine dehydrogenase"/>
    <property type="match status" value="2"/>
</dbReference>
<dbReference type="Pfam" id="PF08662">
    <property type="entry name" value="eIF2A"/>
    <property type="match status" value="1"/>
</dbReference>
<dbReference type="RefSeq" id="WP_220197369.1">
    <property type="nucleotide sequence ID" value="NZ_BNJF01000003.1"/>
</dbReference>
<feature type="repeat" description="WD" evidence="3">
    <location>
        <begin position="278"/>
        <end position="319"/>
    </location>
</feature>
<reference evidence="6" key="1">
    <citation type="submission" date="2020-10" db="EMBL/GenBank/DDBJ databases">
        <title>Taxonomic study of unclassified bacteria belonging to the class Ktedonobacteria.</title>
        <authorList>
            <person name="Yabe S."/>
            <person name="Wang C.M."/>
            <person name="Zheng Y."/>
            <person name="Sakai Y."/>
            <person name="Cavaletti L."/>
            <person name="Monciardini P."/>
            <person name="Donadio S."/>
        </authorList>
    </citation>
    <scope>NUCLEOTIDE SEQUENCE</scope>
    <source>
        <strain evidence="6">SOSP1-1</strain>
    </source>
</reference>
<dbReference type="SUPFAM" id="SSF82171">
    <property type="entry name" value="DPP6 N-terminal domain-like"/>
    <property type="match status" value="1"/>
</dbReference>
<comment type="caution">
    <text evidence="6">The sequence shown here is derived from an EMBL/GenBank/DDBJ whole genome shotgun (WGS) entry which is preliminary data.</text>
</comment>
<evidence type="ECO:0000259" key="5">
    <source>
        <dbReference type="Pfam" id="PF08662"/>
    </source>
</evidence>
<evidence type="ECO:0000256" key="1">
    <source>
        <dbReference type="ARBA" id="ARBA00022574"/>
    </source>
</evidence>
<keyword evidence="1 3" id="KW-0853">WD repeat</keyword>
<dbReference type="AlphaFoldDB" id="A0A8J3I2K6"/>
<evidence type="ECO:0000256" key="4">
    <source>
        <dbReference type="SAM" id="Phobius"/>
    </source>
</evidence>
<dbReference type="PROSITE" id="PS00678">
    <property type="entry name" value="WD_REPEATS_1"/>
    <property type="match status" value="1"/>
</dbReference>